<protein>
    <recommendedName>
        <fullName evidence="3">Secreted protein</fullName>
    </recommendedName>
</protein>
<reference evidence="1" key="1">
    <citation type="journal article" date="2023" name="Insect Mol. Biol.">
        <title>Genome sequencing provides insights into the evolution of gene families encoding plant cell wall-degrading enzymes in longhorned beetles.</title>
        <authorList>
            <person name="Shin N.R."/>
            <person name="Okamura Y."/>
            <person name="Kirsch R."/>
            <person name="Pauchet Y."/>
        </authorList>
    </citation>
    <scope>NUCLEOTIDE SEQUENCE</scope>
    <source>
        <strain evidence="1">MMC_N1</strain>
    </source>
</reference>
<evidence type="ECO:0000313" key="2">
    <source>
        <dbReference type="Proteomes" id="UP001162164"/>
    </source>
</evidence>
<sequence length="85" mass="9648">MYVLLGPALYLLRSCLGPALTIYTPTDTVRHSLSSKKHSDILCKKLLKLLSVFLNLQTPFLQLGVVYPWSMFQETPVFVSTSFRL</sequence>
<proteinExistence type="predicted"/>
<comment type="caution">
    <text evidence="1">The sequence shown here is derived from an EMBL/GenBank/DDBJ whole genome shotgun (WGS) entry which is preliminary data.</text>
</comment>
<dbReference type="EMBL" id="JAPWTJ010000096">
    <property type="protein sequence ID" value="KAJ8983062.1"/>
    <property type="molecule type" value="Genomic_DNA"/>
</dbReference>
<accession>A0ABQ9K0E6</accession>
<dbReference type="Proteomes" id="UP001162164">
    <property type="component" value="Unassembled WGS sequence"/>
</dbReference>
<keyword evidence="2" id="KW-1185">Reference proteome</keyword>
<gene>
    <name evidence="1" type="ORF">NQ317_013268</name>
</gene>
<name>A0ABQ9K0E6_9CUCU</name>
<organism evidence="1 2">
    <name type="scientific">Molorchus minor</name>
    <dbReference type="NCBI Taxonomy" id="1323400"/>
    <lineage>
        <taxon>Eukaryota</taxon>
        <taxon>Metazoa</taxon>
        <taxon>Ecdysozoa</taxon>
        <taxon>Arthropoda</taxon>
        <taxon>Hexapoda</taxon>
        <taxon>Insecta</taxon>
        <taxon>Pterygota</taxon>
        <taxon>Neoptera</taxon>
        <taxon>Endopterygota</taxon>
        <taxon>Coleoptera</taxon>
        <taxon>Polyphaga</taxon>
        <taxon>Cucujiformia</taxon>
        <taxon>Chrysomeloidea</taxon>
        <taxon>Cerambycidae</taxon>
        <taxon>Lamiinae</taxon>
        <taxon>Monochamini</taxon>
        <taxon>Molorchus</taxon>
    </lineage>
</organism>
<evidence type="ECO:0000313" key="1">
    <source>
        <dbReference type="EMBL" id="KAJ8983062.1"/>
    </source>
</evidence>
<evidence type="ECO:0008006" key="3">
    <source>
        <dbReference type="Google" id="ProtNLM"/>
    </source>
</evidence>